<dbReference type="EMBL" id="GQ869382">
    <property type="protein sequence ID" value="ACX33934.1"/>
    <property type="molecule type" value="Genomic_DNA"/>
</dbReference>
<dbReference type="PROSITE" id="PS00211">
    <property type="entry name" value="ABC_TRANSPORTER_1"/>
    <property type="match status" value="1"/>
</dbReference>
<evidence type="ECO:0000313" key="4">
    <source>
        <dbReference type="EMBL" id="ACX33934.1"/>
    </source>
</evidence>
<dbReference type="InterPro" id="IPR050166">
    <property type="entry name" value="ABC_transporter_ATP-bind"/>
</dbReference>
<reference evidence="4" key="1">
    <citation type="journal article" date="2010" name="Appl. Environ. Microbiol.">
        <title>Expanding small-molecule functional metagenomics through parallel screening of broad-host-range cosmid environmental DNA libraries in diverse proteobacteria.</title>
        <authorList>
            <person name="Craig J.W."/>
            <person name="Chang F.Y."/>
            <person name="Kim J.H."/>
            <person name="Obiajulu S.C."/>
            <person name="Brady S.F."/>
        </authorList>
    </citation>
    <scope>NUCLEOTIDE SEQUENCE</scope>
</reference>
<dbReference type="Pfam" id="PF00005">
    <property type="entry name" value="ABC_tran"/>
    <property type="match status" value="1"/>
</dbReference>
<dbReference type="GO" id="GO:0016887">
    <property type="term" value="F:ATP hydrolysis activity"/>
    <property type="evidence" value="ECO:0007669"/>
    <property type="project" value="InterPro"/>
</dbReference>
<dbReference type="InterPro" id="IPR003439">
    <property type="entry name" value="ABC_transporter-like_ATP-bd"/>
</dbReference>
<evidence type="ECO:0000256" key="2">
    <source>
        <dbReference type="SAM" id="MobiDB-lite"/>
    </source>
</evidence>
<dbReference type="PANTHER" id="PTHR42788">
    <property type="entry name" value="TAURINE IMPORT ATP-BINDING PROTEIN-RELATED"/>
    <property type="match status" value="1"/>
</dbReference>
<dbReference type="GO" id="GO:0005524">
    <property type="term" value="F:ATP binding"/>
    <property type="evidence" value="ECO:0007669"/>
    <property type="project" value="InterPro"/>
</dbReference>
<accession>D3W8I5</accession>
<dbReference type="InterPro" id="IPR027417">
    <property type="entry name" value="P-loop_NTPase"/>
</dbReference>
<dbReference type="SUPFAM" id="SSF52540">
    <property type="entry name" value="P-loop containing nucleoside triphosphate hydrolases"/>
    <property type="match status" value="1"/>
</dbReference>
<proteinExistence type="predicted"/>
<protein>
    <submittedName>
        <fullName evidence="4">Putative ABC-type nitrate/sulfonate/bicarbonate transport system ATPase component</fullName>
    </submittedName>
</protein>
<dbReference type="PANTHER" id="PTHR42788:SF13">
    <property type="entry name" value="ALIPHATIC SULFONATES IMPORT ATP-BINDING PROTEIN SSUB"/>
    <property type="match status" value="1"/>
</dbReference>
<feature type="compositionally biased region" description="Basic residues" evidence="2">
    <location>
        <begin position="16"/>
        <end position="25"/>
    </location>
</feature>
<dbReference type="Gene3D" id="3.40.50.300">
    <property type="entry name" value="P-loop containing nucleotide triphosphate hydrolases"/>
    <property type="match status" value="1"/>
</dbReference>
<dbReference type="InterPro" id="IPR017871">
    <property type="entry name" value="ABC_transporter-like_CS"/>
</dbReference>
<feature type="domain" description="ABC transporter" evidence="3">
    <location>
        <begin position="6"/>
        <end position="199"/>
    </location>
</feature>
<evidence type="ECO:0000256" key="1">
    <source>
        <dbReference type="ARBA" id="ARBA00022448"/>
    </source>
</evidence>
<dbReference type="PROSITE" id="PS50893">
    <property type="entry name" value="ABC_TRANSPORTER_2"/>
    <property type="match status" value="1"/>
</dbReference>
<organism evidence="4">
    <name type="scientific">uncultured prokaryote AT5</name>
    <dbReference type="NCBI Taxonomy" id="672203"/>
    <lineage>
        <taxon>unclassified sequences</taxon>
        <taxon>environmental samples</taxon>
    </lineage>
</organism>
<feature type="region of interest" description="Disordered" evidence="2">
    <location>
        <begin position="1"/>
        <end position="40"/>
    </location>
</feature>
<sequence length="228" mass="25783">MYSRPVRLRQVDRTQRGSRLHRAARRTGNDRWRRGTRPGADRGVVFQQPTLFPWKTVIANIAYGPIVAGRGRAEADRTARRFMTMVGLAAFAEYYPQALSGGMQQRVGIARALANSPKVLLMDEPFGSLDAQTRTMMQEVLLGLWEKLHTTVLFVTHDIEEAIFLADRVVMMSAGPGRVIDEVPVPLSRPRHADAVYTQEFMRLKRHCAGLIRIESLRAFEQQNPEVA</sequence>
<keyword evidence="1" id="KW-0813">Transport</keyword>
<evidence type="ECO:0000259" key="3">
    <source>
        <dbReference type="PROSITE" id="PS50893"/>
    </source>
</evidence>
<name>D3W8I5_9ZZZZ</name>
<dbReference type="AlphaFoldDB" id="D3W8I5"/>